<reference evidence="4" key="2">
    <citation type="journal article" date="2014" name="ISME J.">
        <title>Microbial stratification in low pH oxic and suboxic macroscopic growths along an acid mine drainage.</title>
        <authorList>
            <person name="Mendez-Garcia C."/>
            <person name="Mesa V."/>
            <person name="Sprenger R.R."/>
            <person name="Richter M."/>
            <person name="Diez M.S."/>
            <person name="Solano J."/>
            <person name="Bargiela R."/>
            <person name="Golyshina O.V."/>
            <person name="Manteca A."/>
            <person name="Ramos J.L."/>
            <person name="Gallego J.R."/>
            <person name="Llorente I."/>
            <person name="Martins Dos Santos V.A."/>
            <person name="Jensen O.N."/>
            <person name="Pelaez A.I."/>
            <person name="Sanchez J."/>
            <person name="Ferrer M."/>
        </authorList>
    </citation>
    <scope>NUCLEOTIDE SEQUENCE</scope>
</reference>
<dbReference type="GO" id="GO:0016491">
    <property type="term" value="F:oxidoreductase activity"/>
    <property type="evidence" value="ECO:0007669"/>
    <property type="project" value="UniProtKB-KW"/>
</dbReference>
<dbReference type="InterPro" id="IPR036249">
    <property type="entry name" value="Thioredoxin-like_sf"/>
</dbReference>
<dbReference type="AlphaFoldDB" id="T0Y2Z3"/>
<keyword evidence="2" id="KW-0676">Redox-active center</keyword>
<evidence type="ECO:0000313" key="4">
    <source>
        <dbReference type="EMBL" id="EQD27388.1"/>
    </source>
</evidence>
<dbReference type="PROSITE" id="PS51352">
    <property type="entry name" value="THIOREDOXIN_2"/>
    <property type="match status" value="1"/>
</dbReference>
<dbReference type="Gene3D" id="3.40.30.10">
    <property type="entry name" value="Glutaredoxin"/>
    <property type="match status" value="1"/>
</dbReference>
<reference evidence="4" key="1">
    <citation type="submission" date="2013-08" db="EMBL/GenBank/DDBJ databases">
        <authorList>
            <person name="Mendez C."/>
            <person name="Richter M."/>
            <person name="Ferrer M."/>
            <person name="Sanchez J."/>
        </authorList>
    </citation>
    <scope>NUCLEOTIDE SEQUENCE</scope>
</reference>
<dbReference type="InterPro" id="IPR050455">
    <property type="entry name" value="Tpx_Peroxidase_subfamily"/>
</dbReference>
<dbReference type="InterPro" id="IPR000866">
    <property type="entry name" value="AhpC/TSA"/>
</dbReference>
<dbReference type="InterPro" id="IPR013766">
    <property type="entry name" value="Thioredoxin_domain"/>
</dbReference>
<evidence type="ECO:0000256" key="1">
    <source>
        <dbReference type="ARBA" id="ARBA00023002"/>
    </source>
</evidence>
<dbReference type="CDD" id="cd03018">
    <property type="entry name" value="PRX_AhpE_like"/>
    <property type="match status" value="1"/>
</dbReference>
<dbReference type="Pfam" id="PF00578">
    <property type="entry name" value="AhpC-TSA"/>
    <property type="match status" value="1"/>
</dbReference>
<dbReference type="InterPro" id="IPR024706">
    <property type="entry name" value="Peroxiredoxin_AhpC-typ"/>
</dbReference>
<dbReference type="PANTHER" id="PTHR43110:SF1">
    <property type="entry name" value="THIOL PEROXIDASE"/>
    <property type="match status" value="1"/>
</dbReference>
<sequence length="159" mass="17851">MVNMELKIGERAPDFEAIDSNLKTKKLSDYKGNKVVLAFFPGAFTGVCTKEMCNFRDSMQNFNDMNAKVIGISVDQPFSLAQFSKENNLKFDLLSDHTREISKKYGGIHNDFAGAKNLTASKRAIFVLDENGVIKYNWVSENPGLEPNYSEINKVLGKQ</sequence>
<proteinExistence type="predicted"/>
<comment type="caution">
    <text evidence="4">The sequence shown here is derived from an EMBL/GenBank/DDBJ whole genome shotgun (WGS) entry which is preliminary data.</text>
</comment>
<accession>T0Y2Z3</accession>
<dbReference type="PANTHER" id="PTHR43110">
    <property type="entry name" value="THIOL PEROXIDASE"/>
    <property type="match status" value="1"/>
</dbReference>
<dbReference type="EMBL" id="AUZX01016029">
    <property type="protein sequence ID" value="EQD27388.1"/>
    <property type="molecule type" value="Genomic_DNA"/>
</dbReference>
<evidence type="ECO:0000256" key="2">
    <source>
        <dbReference type="ARBA" id="ARBA00023284"/>
    </source>
</evidence>
<protein>
    <submittedName>
        <fullName evidence="4">Peroxiredoxin</fullName>
    </submittedName>
</protein>
<gene>
    <name evidence="4" type="ORF">B1A_21684</name>
</gene>
<feature type="domain" description="Thioredoxin" evidence="3">
    <location>
        <begin position="6"/>
        <end position="159"/>
    </location>
</feature>
<keyword evidence="1" id="KW-0560">Oxidoreductase</keyword>
<dbReference type="SUPFAM" id="SSF52833">
    <property type="entry name" value="Thioredoxin-like"/>
    <property type="match status" value="1"/>
</dbReference>
<evidence type="ECO:0000259" key="3">
    <source>
        <dbReference type="PROSITE" id="PS51352"/>
    </source>
</evidence>
<dbReference type="GO" id="GO:0016209">
    <property type="term" value="F:antioxidant activity"/>
    <property type="evidence" value="ECO:0007669"/>
    <property type="project" value="InterPro"/>
</dbReference>
<organism evidence="4">
    <name type="scientific">mine drainage metagenome</name>
    <dbReference type="NCBI Taxonomy" id="410659"/>
    <lineage>
        <taxon>unclassified sequences</taxon>
        <taxon>metagenomes</taxon>
        <taxon>ecological metagenomes</taxon>
    </lineage>
</organism>
<name>T0Y2Z3_9ZZZZ</name>
<dbReference type="PIRSF" id="PIRSF000239">
    <property type="entry name" value="AHPC"/>
    <property type="match status" value="1"/>
</dbReference>